<keyword evidence="1 5" id="KW-0963">Cytoplasm</keyword>
<dbReference type="AlphaFoldDB" id="A0A0B3WW87"/>
<dbReference type="Gene3D" id="2.30.30.240">
    <property type="entry name" value="PRC-barrel domain"/>
    <property type="match status" value="1"/>
</dbReference>
<dbReference type="OrthoDB" id="9810331at2"/>
<dbReference type="PANTHER" id="PTHR33692:SF1">
    <property type="entry name" value="RIBOSOME MATURATION FACTOR RIMM"/>
    <property type="match status" value="1"/>
</dbReference>
<evidence type="ECO:0000256" key="1">
    <source>
        <dbReference type="ARBA" id="ARBA00022490"/>
    </source>
</evidence>
<dbReference type="NCBIfam" id="TIGR02273">
    <property type="entry name" value="16S_RimM"/>
    <property type="match status" value="1"/>
</dbReference>
<comment type="domain">
    <text evidence="5">The PRC barrel domain binds ribosomal protein uS19.</text>
</comment>
<name>A0A0B3WW87_9FIRM</name>
<evidence type="ECO:0000259" key="6">
    <source>
        <dbReference type="Pfam" id="PF01782"/>
    </source>
</evidence>
<dbReference type="InterPro" id="IPR027275">
    <property type="entry name" value="PRC-brl_dom"/>
</dbReference>
<evidence type="ECO:0000313" key="9">
    <source>
        <dbReference type="Proteomes" id="UP000031189"/>
    </source>
</evidence>
<dbReference type="Pfam" id="PF01782">
    <property type="entry name" value="RimM"/>
    <property type="match status" value="1"/>
</dbReference>
<reference evidence="8 9" key="1">
    <citation type="submission" date="2014-12" db="EMBL/GenBank/DDBJ databases">
        <title>Draft genome sequence of Terrisporobacter sp. 08-306576, isolated from the blood culture of a bacteremia patient.</title>
        <authorList>
            <person name="Lund L.C."/>
            <person name="Sydenham T.V."/>
            <person name="Hogh S.V."/>
            <person name="Skov M.N."/>
            <person name="Kemp M."/>
            <person name="Justesen U.S."/>
        </authorList>
    </citation>
    <scope>NUCLEOTIDE SEQUENCE [LARGE SCALE GENOMIC DNA]</scope>
    <source>
        <strain evidence="8 9">08-306576</strain>
    </source>
</reference>
<dbReference type="GO" id="GO:0042274">
    <property type="term" value="P:ribosomal small subunit biogenesis"/>
    <property type="evidence" value="ECO:0007669"/>
    <property type="project" value="UniProtKB-UniRule"/>
</dbReference>
<evidence type="ECO:0000256" key="4">
    <source>
        <dbReference type="ARBA" id="ARBA00023186"/>
    </source>
</evidence>
<dbReference type="STRING" id="1577792.QX51_00470"/>
<dbReference type="GO" id="GO:0043022">
    <property type="term" value="F:ribosome binding"/>
    <property type="evidence" value="ECO:0007669"/>
    <property type="project" value="InterPro"/>
</dbReference>
<dbReference type="EMBL" id="JWHR01000004">
    <property type="protein sequence ID" value="KHS58850.1"/>
    <property type="molecule type" value="Genomic_DNA"/>
</dbReference>
<dbReference type="GO" id="GO:0006364">
    <property type="term" value="P:rRNA processing"/>
    <property type="evidence" value="ECO:0007669"/>
    <property type="project" value="UniProtKB-UniRule"/>
</dbReference>
<feature type="domain" description="PRC-barrel" evidence="7">
    <location>
        <begin position="96"/>
        <end position="169"/>
    </location>
</feature>
<dbReference type="InterPro" id="IPR011961">
    <property type="entry name" value="RimM"/>
</dbReference>
<keyword evidence="9" id="KW-1185">Reference proteome</keyword>
<dbReference type="SUPFAM" id="SSF50346">
    <property type="entry name" value="PRC-barrel domain"/>
    <property type="match status" value="1"/>
</dbReference>
<comment type="function">
    <text evidence="5">An accessory protein needed during the final step in the assembly of 30S ribosomal subunit, possibly for assembly of the head region. Essential for efficient processing of 16S rRNA. May be needed both before and after RbfA during the maturation of 16S rRNA. It has affinity for free ribosomal 30S subunits but not for 70S ribosomes.</text>
</comment>
<dbReference type="Pfam" id="PF05239">
    <property type="entry name" value="PRC"/>
    <property type="match status" value="1"/>
</dbReference>
<accession>A0A0B3WW87</accession>
<keyword evidence="4 5" id="KW-0143">Chaperone</keyword>
<gene>
    <name evidence="5" type="primary">rimM</name>
    <name evidence="8" type="ORF">QX51_00470</name>
</gene>
<dbReference type="InterPro" id="IPR009000">
    <property type="entry name" value="Transl_B-barrel_sf"/>
</dbReference>
<dbReference type="InterPro" id="IPR036976">
    <property type="entry name" value="RimM_N_sf"/>
</dbReference>
<protein>
    <recommendedName>
        <fullName evidence="5">Ribosome maturation factor RimM</fullName>
    </recommendedName>
</protein>
<comment type="subcellular location">
    <subcellularLocation>
        <location evidence="5">Cytoplasm</location>
    </subcellularLocation>
</comment>
<dbReference type="Proteomes" id="UP000031189">
    <property type="component" value="Unassembled WGS sequence"/>
</dbReference>
<dbReference type="InterPro" id="IPR002676">
    <property type="entry name" value="RimM_N"/>
</dbReference>
<dbReference type="Gene3D" id="2.40.30.60">
    <property type="entry name" value="RimM"/>
    <property type="match status" value="1"/>
</dbReference>
<evidence type="ECO:0000313" key="8">
    <source>
        <dbReference type="EMBL" id="KHS58850.1"/>
    </source>
</evidence>
<dbReference type="GO" id="GO:0005737">
    <property type="term" value="C:cytoplasm"/>
    <property type="evidence" value="ECO:0007669"/>
    <property type="project" value="UniProtKB-SubCell"/>
</dbReference>
<organism evidence="8 9">
    <name type="scientific">Terrisporobacter othiniensis</name>
    <dbReference type="NCBI Taxonomy" id="1577792"/>
    <lineage>
        <taxon>Bacteria</taxon>
        <taxon>Bacillati</taxon>
        <taxon>Bacillota</taxon>
        <taxon>Clostridia</taxon>
        <taxon>Peptostreptococcales</taxon>
        <taxon>Peptostreptococcaceae</taxon>
        <taxon>Terrisporobacter</taxon>
    </lineage>
</organism>
<evidence type="ECO:0000256" key="3">
    <source>
        <dbReference type="ARBA" id="ARBA00022552"/>
    </source>
</evidence>
<feature type="domain" description="RimM N-terminal" evidence="6">
    <location>
        <begin position="10"/>
        <end position="90"/>
    </location>
</feature>
<dbReference type="GO" id="GO:0005840">
    <property type="term" value="C:ribosome"/>
    <property type="evidence" value="ECO:0007669"/>
    <property type="project" value="InterPro"/>
</dbReference>
<dbReference type="HAMAP" id="MF_00014">
    <property type="entry name" value="Ribosome_mat_RimM"/>
    <property type="match status" value="1"/>
</dbReference>
<evidence type="ECO:0000256" key="2">
    <source>
        <dbReference type="ARBA" id="ARBA00022517"/>
    </source>
</evidence>
<dbReference type="SUPFAM" id="SSF50447">
    <property type="entry name" value="Translation proteins"/>
    <property type="match status" value="1"/>
</dbReference>
<dbReference type="RefSeq" id="WP_039677933.1">
    <property type="nucleotide sequence ID" value="NZ_JWHR01000004.1"/>
</dbReference>
<keyword evidence="2 5" id="KW-0690">Ribosome biogenesis</keyword>
<keyword evidence="3 5" id="KW-0698">rRNA processing</keyword>
<proteinExistence type="inferred from homology"/>
<evidence type="ECO:0000256" key="5">
    <source>
        <dbReference type="HAMAP-Rule" id="MF_00014"/>
    </source>
</evidence>
<comment type="subunit">
    <text evidence="5">Binds ribosomal protein uS19.</text>
</comment>
<comment type="caution">
    <text evidence="8">The sequence shown here is derived from an EMBL/GenBank/DDBJ whole genome shotgun (WGS) entry which is preliminary data.</text>
</comment>
<comment type="similarity">
    <text evidence="5">Belongs to the RimM family.</text>
</comment>
<dbReference type="PANTHER" id="PTHR33692">
    <property type="entry name" value="RIBOSOME MATURATION FACTOR RIMM"/>
    <property type="match status" value="1"/>
</dbReference>
<sequence>MKEKLTHFRIGQIVNTQGLKGEVRVYPYVDNINRFDDLESFYLDKNFNKEYEVERVRYKGNMVIMKIKGIDSVELAEKVKTKNLYISREDSVDLDEDEFFIADLIGIEVFTLGGEKVGTLKDVLQYSANDVYVVKGDNDKEYLIPSTLKFVPEINIEEKKMIIDPIKGMLD</sequence>
<dbReference type="InterPro" id="IPR011033">
    <property type="entry name" value="PRC_barrel-like_sf"/>
</dbReference>
<evidence type="ECO:0000259" key="7">
    <source>
        <dbReference type="Pfam" id="PF05239"/>
    </source>
</evidence>